<keyword evidence="2 5" id="KW-0479">Metal-binding</keyword>
<proteinExistence type="inferred from homology"/>
<dbReference type="GO" id="GO:0016705">
    <property type="term" value="F:oxidoreductase activity, acting on paired donors, with incorporation or reduction of molecular oxygen"/>
    <property type="evidence" value="ECO:0007669"/>
    <property type="project" value="InterPro"/>
</dbReference>
<dbReference type="Gene3D" id="1.10.630.10">
    <property type="entry name" value="Cytochrome P450"/>
    <property type="match status" value="1"/>
</dbReference>
<dbReference type="PRINTS" id="PR00463">
    <property type="entry name" value="EP450I"/>
</dbReference>
<evidence type="ECO:0000313" key="7">
    <source>
        <dbReference type="EMBL" id="KAF6137664.1"/>
    </source>
</evidence>
<dbReference type="PROSITE" id="PS00086">
    <property type="entry name" value="CYTOCHROME_P450"/>
    <property type="match status" value="1"/>
</dbReference>
<evidence type="ECO:0000256" key="3">
    <source>
        <dbReference type="ARBA" id="ARBA00023002"/>
    </source>
</evidence>
<reference evidence="7 8" key="1">
    <citation type="journal article" date="2020" name="IScience">
        <title>Genome Sequencing of the Endangered Kingdonia uniflora (Circaeasteraceae, Ranunculales) Reveals Potential Mechanisms of Evolutionary Specialization.</title>
        <authorList>
            <person name="Sun Y."/>
            <person name="Deng T."/>
            <person name="Zhang A."/>
            <person name="Moore M.J."/>
            <person name="Landis J.B."/>
            <person name="Lin N."/>
            <person name="Zhang H."/>
            <person name="Zhang X."/>
            <person name="Huang J."/>
            <person name="Zhang X."/>
            <person name="Sun H."/>
            <person name="Wang H."/>
        </authorList>
    </citation>
    <scope>NUCLEOTIDE SEQUENCE [LARGE SCALE GENOMIC DNA]</scope>
    <source>
        <strain evidence="7">TB1705</strain>
        <tissue evidence="7">Leaf</tissue>
    </source>
</reference>
<dbReference type="PANTHER" id="PTHR47947:SF24">
    <property type="entry name" value="ISOFLAVONE 2'-HYDROXYLASE-LIKE"/>
    <property type="match status" value="1"/>
</dbReference>
<comment type="cofactor">
    <cofactor evidence="5">
        <name>heme</name>
        <dbReference type="ChEBI" id="CHEBI:30413"/>
    </cofactor>
</comment>
<dbReference type="InterPro" id="IPR002401">
    <property type="entry name" value="Cyt_P450_E_grp-I"/>
</dbReference>
<dbReference type="FunFam" id="1.10.630.10:FF:000257">
    <property type="entry name" value="Os02g0503850 protein"/>
    <property type="match status" value="1"/>
</dbReference>
<dbReference type="Proteomes" id="UP000541444">
    <property type="component" value="Unassembled WGS sequence"/>
</dbReference>
<dbReference type="PANTHER" id="PTHR47947">
    <property type="entry name" value="CYTOCHROME P450 82C3-RELATED"/>
    <property type="match status" value="1"/>
</dbReference>
<evidence type="ECO:0008006" key="9">
    <source>
        <dbReference type="Google" id="ProtNLM"/>
    </source>
</evidence>
<feature type="binding site" description="axial binding residue" evidence="5">
    <location>
        <position position="218"/>
    </location>
    <ligand>
        <name>heme</name>
        <dbReference type="ChEBI" id="CHEBI:30413"/>
    </ligand>
    <ligandPart>
        <name>Fe</name>
        <dbReference type="ChEBI" id="CHEBI:18248"/>
    </ligandPart>
</feature>
<dbReference type="EMBL" id="JACGCM010002630">
    <property type="protein sequence ID" value="KAF6137664.1"/>
    <property type="molecule type" value="Genomic_DNA"/>
</dbReference>
<dbReference type="PRINTS" id="PR00385">
    <property type="entry name" value="P450"/>
</dbReference>
<keyword evidence="4 5" id="KW-0408">Iron</keyword>
<comment type="caution">
    <text evidence="7">The sequence shown here is derived from an EMBL/GenBank/DDBJ whole genome shotgun (WGS) entry which is preliminary data.</text>
</comment>
<accession>A0A7J7L525</accession>
<comment type="similarity">
    <text evidence="6">Belongs to the cytochrome P450 family.</text>
</comment>
<keyword evidence="8" id="KW-1185">Reference proteome</keyword>
<sequence>MTVTGDDSDELLLVVAADGPRHDRGWVFDNGATLHVCARKAWFDKYTRCEGSKFVSTNDGSRRPISGVSDIRVRMFDGCIVVLHDVRHVLSMTHNLISLSKLDNEEAQIEIDANVGQGRLVDESDIANLPYLHCIIAETLRMFPPGPLLVPHESSEDCLVSGFNIPRGTMLLINMWAIHNDPNLWVEPAKFNPERFKNLEGVRDGFKMMPFGSGRRGCPGESLAMRVVGLSLGSLLQCFNWERISEELVDMTEGNGLTMPKAQALKVKFTSRPTMMSLISQL</sequence>
<dbReference type="GO" id="GO:0005506">
    <property type="term" value="F:iron ion binding"/>
    <property type="evidence" value="ECO:0007669"/>
    <property type="project" value="InterPro"/>
</dbReference>
<dbReference type="GO" id="GO:0044550">
    <property type="term" value="P:secondary metabolite biosynthetic process"/>
    <property type="evidence" value="ECO:0007669"/>
    <property type="project" value="UniProtKB-ARBA"/>
</dbReference>
<protein>
    <recommendedName>
        <fullName evidence="9">Cytochrome P450</fullName>
    </recommendedName>
</protein>
<keyword evidence="6" id="KW-0503">Monooxygenase</keyword>
<evidence type="ECO:0000256" key="6">
    <source>
        <dbReference type="RuleBase" id="RU000461"/>
    </source>
</evidence>
<dbReference type="OrthoDB" id="2789670at2759"/>
<keyword evidence="1 5" id="KW-0349">Heme</keyword>
<dbReference type="GO" id="GO:0020037">
    <property type="term" value="F:heme binding"/>
    <property type="evidence" value="ECO:0007669"/>
    <property type="project" value="InterPro"/>
</dbReference>
<dbReference type="InterPro" id="IPR017972">
    <property type="entry name" value="Cyt_P450_CS"/>
</dbReference>
<dbReference type="SUPFAM" id="SSF48264">
    <property type="entry name" value="Cytochrome P450"/>
    <property type="match status" value="1"/>
</dbReference>
<dbReference type="InterPro" id="IPR036396">
    <property type="entry name" value="Cyt_P450_sf"/>
</dbReference>
<dbReference type="InterPro" id="IPR001128">
    <property type="entry name" value="Cyt_P450"/>
</dbReference>
<evidence type="ECO:0000256" key="1">
    <source>
        <dbReference type="ARBA" id="ARBA00022617"/>
    </source>
</evidence>
<evidence type="ECO:0000256" key="4">
    <source>
        <dbReference type="ARBA" id="ARBA00023004"/>
    </source>
</evidence>
<evidence type="ECO:0000313" key="8">
    <source>
        <dbReference type="Proteomes" id="UP000541444"/>
    </source>
</evidence>
<evidence type="ECO:0000256" key="5">
    <source>
        <dbReference type="PIRSR" id="PIRSR602401-1"/>
    </source>
</evidence>
<dbReference type="InterPro" id="IPR050651">
    <property type="entry name" value="Plant_Cytochrome_P450_Monoox"/>
</dbReference>
<name>A0A7J7L525_9MAGN</name>
<evidence type="ECO:0000256" key="2">
    <source>
        <dbReference type="ARBA" id="ARBA00022723"/>
    </source>
</evidence>
<dbReference type="AlphaFoldDB" id="A0A7J7L525"/>
<organism evidence="7 8">
    <name type="scientific">Kingdonia uniflora</name>
    <dbReference type="NCBI Taxonomy" id="39325"/>
    <lineage>
        <taxon>Eukaryota</taxon>
        <taxon>Viridiplantae</taxon>
        <taxon>Streptophyta</taxon>
        <taxon>Embryophyta</taxon>
        <taxon>Tracheophyta</taxon>
        <taxon>Spermatophyta</taxon>
        <taxon>Magnoliopsida</taxon>
        <taxon>Ranunculales</taxon>
        <taxon>Circaeasteraceae</taxon>
        <taxon>Kingdonia</taxon>
    </lineage>
</organism>
<keyword evidence="3 6" id="KW-0560">Oxidoreductase</keyword>
<gene>
    <name evidence="7" type="ORF">GIB67_023598</name>
</gene>
<dbReference type="Pfam" id="PF00067">
    <property type="entry name" value="p450"/>
    <property type="match status" value="1"/>
</dbReference>
<dbReference type="GO" id="GO:0004497">
    <property type="term" value="F:monooxygenase activity"/>
    <property type="evidence" value="ECO:0007669"/>
    <property type="project" value="UniProtKB-KW"/>
</dbReference>